<protein>
    <submittedName>
        <fullName evidence="2">Uncharacterized protein</fullName>
    </submittedName>
</protein>
<gene>
    <name evidence="2" type="ORF">Tco025E_06750</name>
</gene>
<dbReference type="GeneID" id="40320361"/>
<reference evidence="2 3" key="1">
    <citation type="journal article" date="2018" name="BMC Genomics">
        <title>Genomic comparison of Trypanosoma conorhini and Trypanosoma rangeli to Trypanosoma cruzi strains of high and low virulence.</title>
        <authorList>
            <person name="Bradwell K.R."/>
            <person name="Koparde V.N."/>
            <person name="Matveyev A.V."/>
            <person name="Serrano M.G."/>
            <person name="Alves J.M."/>
            <person name="Parikh H."/>
            <person name="Huang B."/>
            <person name="Lee V."/>
            <person name="Espinosa-Alvarez O."/>
            <person name="Ortiz P.A."/>
            <person name="Costa-Martins A.G."/>
            <person name="Teixeira M.M."/>
            <person name="Buck G.A."/>
        </authorList>
    </citation>
    <scope>NUCLEOTIDE SEQUENCE [LARGE SCALE GENOMIC DNA]</scope>
    <source>
        <strain evidence="2 3">025E</strain>
    </source>
</reference>
<evidence type="ECO:0000313" key="3">
    <source>
        <dbReference type="Proteomes" id="UP000284403"/>
    </source>
</evidence>
<evidence type="ECO:0000256" key="1">
    <source>
        <dbReference type="SAM" id="MobiDB-lite"/>
    </source>
</evidence>
<dbReference type="RefSeq" id="XP_029226256.1">
    <property type="nucleotide sequence ID" value="XM_029373622.1"/>
</dbReference>
<name>A0A422NYY2_9TRYP</name>
<dbReference type="AlphaFoldDB" id="A0A422NYY2"/>
<evidence type="ECO:0000313" key="2">
    <source>
        <dbReference type="EMBL" id="RNF10670.1"/>
    </source>
</evidence>
<sequence>MPIVRRCCWDHTTLPYVPARPCLLYYLIPGDPVPRVAVPNARGEYPQLMPGMPYLEELSEEDVGEGEGAERLTVPLLEFAPPPLRADAASQVDWNELPVPPPAHLQRFAAPPQDDGK</sequence>
<organism evidence="2 3">
    <name type="scientific">Trypanosoma conorhini</name>
    <dbReference type="NCBI Taxonomy" id="83891"/>
    <lineage>
        <taxon>Eukaryota</taxon>
        <taxon>Discoba</taxon>
        <taxon>Euglenozoa</taxon>
        <taxon>Kinetoplastea</taxon>
        <taxon>Metakinetoplastina</taxon>
        <taxon>Trypanosomatida</taxon>
        <taxon>Trypanosomatidae</taxon>
        <taxon>Trypanosoma</taxon>
    </lineage>
</organism>
<keyword evidence="3" id="KW-1185">Reference proteome</keyword>
<dbReference type="OrthoDB" id="274732at2759"/>
<proteinExistence type="predicted"/>
<feature type="region of interest" description="Disordered" evidence="1">
    <location>
        <begin position="90"/>
        <end position="117"/>
    </location>
</feature>
<dbReference type="EMBL" id="MKKU01000477">
    <property type="protein sequence ID" value="RNF10670.1"/>
    <property type="molecule type" value="Genomic_DNA"/>
</dbReference>
<dbReference type="Proteomes" id="UP000284403">
    <property type="component" value="Unassembled WGS sequence"/>
</dbReference>
<comment type="caution">
    <text evidence="2">The sequence shown here is derived from an EMBL/GenBank/DDBJ whole genome shotgun (WGS) entry which is preliminary data.</text>
</comment>
<accession>A0A422NYY2</accession>